<proteinExistence type="predicted"/>
<dbReference type="EMBL" id="VSRR010001373">
    <property type="protein sequence ID" value="MPC24779.1"/>
    <property type="molecule type" value="Genomic_DNA"/>
</dbReference>
<evidence type="ECO:0000313" key="2">
    <source>
        <dbReference type="EMBL" id="MPC24779.1"/>
    </source>
</evidence>
<keyword evidence="3" id="KW-1185">Reference proteome</keyword>
<comment type="caution">
    <text evidence="2">The sequence shown here is derived from an EMBL/GenBank/DDBJ whole genome shotgun (WGS) entry which is preliminary data.</text>
</comment>
<reference evidence="2 3" key="1">
    <citation type="submission" date="2019-05" db="EMBL/GenBank/DDBJ databases">
        <title>Another draft genome of Portunus trituberculatus and its Hox gene families provides insights of decapod evolution.</title>
        <authorList>
            <person name="Jeong J.-H."/>
            <person name="Song I."/>
            <person name="Kim S."/>
            <person name="Choi T."/>
            <person name="Kim D."/>
            <person name="Ryu S."/>
            <person name="Kim W."/>
        </authorList>
    </citation>
    <scope>NUCLEOTIDE SEQUENCE [LARGE SCALE GENOMIC DNA]</scope>
    <source>
        <tissue evidence="2">Muscle</tissue>
    </source>
</reference>
<sequence>MYRVSSSVGDLSDGTWQLASTTQVTLSMNLSSLPGSPAATMNHVSSCGSNSHKITDLTLTQ</sequence>
<name>A0A5B7DUQ1_PORTR</name>
<gene>
    <name evidence="2" type="ORF">E2C01_017873</name>
</gene>
<protein>
    <submittedName>
        <fullName evidence="2">Uncharacterized protein</fullName>
    </submittedName>
</protein>
<accession>A0A5B7DUQ1</accession>
<dbReference type="Proteomes" id="UP000324222">
    <property type="component" value="Unassembled WGS sequence"/>
</dbReference>
<evidence type="ECO:0000256" key="1">
    <source>
        <dbReference type="SAM" id="MobiDB-lite"/>
    </source>
</evidence>
<dbReference type="AlphaFoldDB" id="A0A5B7DUQ1"/>
<organism evidence="2 3">
    <name type="scientific">Portunus trituberculatus</name>
    <name type="common">Swimming crab</name>
    <name type="synonym">Neptunus trituberculatus</name>
    <dbReference type="NCBI Taxonomy" id="210409"/>
    <lineage>
        <taxon>Eukaryota</taxon>
        <taxon>Metazoa</taxon>
        <taxon>Ecdysozoa</taxon>
        <taxon>Arthropoda</taxon>
        <taxon>Crustacea</taxon>
        <taxon>Multicrustacea</taxon>
        <taxon>Malacostraca</taxon>
        <taxon>Eumalacostraca</taxon>
        <taxon>Eucarida</taxon>
        <taxon>Decapoda</taxon>
        <taxon>Pleocyemata</taxon>
        <taxon>Brachyura</taxon>
        <taxon>Eubrachyura</taxon>
        <taxon>Portunoidea</taxon>
        <taxon>Portunidae</taxon>
        <taxon>Portuninae</taxon>
        <taxon>Portunus</taxon>
    </lineage>
</organism>
<feature type="region of interest" description="Disordered" evidence="1">
    <location>
        <begin position="42"/>
        <end position="61"/>
    </location>
</feature>
<evidence type="ECO:0000313" key="3">
    <source>
        <dbReference type="Proteomes" id="UP000324222"/>
    </source>
</evidence>